<dbReference type="Gene3D" id="3.90.1750.20">
    <property type="entry name" value="Putative Large Serine Recombinase, Chain B, Domain 2"/>
    <property type="match status" value="1"/>
</dbReference>
<keyword evidence="1" id="KW-0175">Coiled coil</keyword>
<dbReference type="SMART" id="SM00857">
    <property type="entry name" value="Resolvase"/>
    <property type="match status" value="1"/>
</dbReference>
<name>A0A1F8EK08_9BACT</name>
<evidence type="ECO:0000313" key="4">
    <source>
        <dbReference type="EMBL" id="OGN00690.1"/>
    </source>
</evidence>
<dbReference type="GO" id="GO:0000150">
    <property type="term" value="F:DNA strand exchange activity"/>
    <property type="evidence" value="ECO:0007669"/>
    <property type="project" value="InterPro"/>
</dbReference>
<comment type="caution">
    <text evidence="4">The sequence shown here is derived from an EMBL/GenBank/DDBJ whole genome shotgun (WGS) entry which is preliminary data.</text>
</comment>
<organism evidence="4 5">
    <name type="scientific">Candidatus Yanofskybacteria bacterium RIFCSPHIGHO2_01_FULL_41_53</name>
    <dbReference type="NCBI Taxonomy" id="1802663"/>
    <lineage>
        <taxon>Bacteria</taxon>
        <taxon>Candidatus Yanofskyibacteriota</taxon>
    </lineage>
</organism>
<dbReference type="Proteomes" id="UP000177117">
    <property type="component" value="Unassembled WGS sequence"/>
</dbReference>
<feature type="domain" description="Recombinase" evidence="3">
    <location>
        <begin position="163"/>
        <end position="283"/>
    </location>
</feature>
<accession>A0A1F8EK08</accession>
<dbReference type="PROSITE" id="PS51737">
    <property type="entry name" value="RECOMBINASE_DNA_BIND"/>
    <property type="match status" value="1"/>
</dbReference>
<dbReference type="Pfam" id="PF13408">
    <property type="entry name" value="Zn_ribbon_recom"/>
    <property type="match status" value="1"/>
</dbReference>
<dbReference type="CDD" id="cd00338">
    <property type="entry name" value="Ser_Recombinase"/>
    <property type="match status" value="1"/>
</dbReference>
<dbReference type="InterPro" id="IPR011109">
    <property type="entry name" value="DNA_bind_recombinase_dom"/>
</dbReference>
<evidence type="ECO:0000259" key="2">
    <source>
        <dbReference type="PROSITE" id="PS51736"/>
    </source>
</evidence>
<proteinExistence type="predicted"/>
<dbReference type="PROSITE" id="PS51736">
    <property type="entry name" value="RECOMBINASES_3"/>
    <property type="match status" value="1"/>
</dbReference>
<feature type="coiled-coil region" evidence="1">
    <location>
        <begin position="419"/>
        <end position="446"/>
    </location>
</feature>
<reference evidence="4 5" key="1">
    <citation type="journal article" date="2016" name="Nat. Commun.">
        <title>Thousands of microbial genomes shed light on interconnected biogeochemical processes in an aquifer system.</title>
        <authorList>
            <person name="Anantharaman K."/>
            <person name="Brown C.T."/>
            <person name="Hug L.A."/>
            <person name="Sharon I."/>
            <person name="Castelle C.J."/>
            <person name="Probst A.J."/>
            <person name="Thomas B.C."/>
            <person name="Singh A."/>
            <person name="Wilkins M.J."/>
            <person name="Karaoz U."/>
            <person name="Brodie E.L."/>
            <person name="Williams K.H."/>
            <person name="Hubbard S.S."/>
            <person name="Banfield J.F."/>
        </authorList>
    </citation>
    <scope>NUCLEOTIDE SEQUENCE [LARGE SCALE GENOMIC DNA]</scope>
</reference>
<dbReference type="InterPro" id="IPR025827">
    <property type="entry name" value="Zn_ribbon_recom_dom"/>
</dbReference>
<dbReference type="InterPro" id="IPR006119">
    <property type="entry name" value="Resolv_N"/>
</dbReference>
<dbReference type="Pfam" id="PF00239">
    <property type="entry name" value="Resolvase"/>
    <property type="match status" value="1"/>
</dbReference>
<evidence type="ECO:0000259" key="3">
    <source>
        <dbReference type="PROSITE" id="PS51737"/>
    </source>
</evidence>
<dbReference type="GO" id="GO:0003677">
    <property type="term" value="F:DNA binding"/>
    <property type="evidence" value="ECO:0007669"/>
    <property type="project" value="InterPro"/>
</dbReference>
<evidence type="ECO:0008006" key="6">
    <source>
        <dbReference type="Google" id="ProtNLM"/>
    </source>
</evidence>
<dbReference type="InterPro" id="IPR050639">
    <property type="entry name" value="SSR_resolvase"/>
</dbReference>
<sequence length="543" mass="63329">MGNNLKKEIKYIDYNRKSTDDKDRQVLSLDSQEDAMKDIAKKNGLRIVATLKESKSALLPYKRPIFDEMVRKIKSGEANGIICWELSRLARNPDEAGMILGMLQRGEIRHIKTYGKDYYSDDNSVISFVEFGIANQSSRDLSKNVKRGIKVKADMGWRPGKATLGYLNSKKEKKGEQFILNDPERYDRVKQIFQAMLTGNYTVSKLLEYANEELGLRLPATKSLPSRKLRLSELYRIITNPFYYGWYEWVRGSGNWIQGRHEPMITEADFDKIQFLLGREGRPRPKKHKFAFTGLMKCGNCGAMITCEEKFKHQKNGNTHHYIYYRCTRKINPNCLERAVELKDFNKQIDGVLNRLSISERFHKWALAFLHELRITEAKSREQGLSSKQKEYEHITKQIHNMVLTYTSPDNADEEMMTKQQLIELKSDLMKQRARLEEDIKSFGKDTEKWVELSERTFNFARYARIWFAKGDLDTKRAIFACLGSDLILKDQKVAINLRKPFRFIFEGLPKAMSELERLEPLTNPVDTRRIEHFTHQFPLLSG</sequence>
<dbReference type="Gene3D" id="3.40.50.1390">
    <property type="entry name" value="Resolvase, N-terminal catalytic domain"/>
    <property type="match status" value="1"/>
</dbReference>
<dbReference type="InterPro" id="IPR038109">
    <property type="entry name" value="DNA_bind_recomb_sf"/>
</dbReference>
<dbReference type="SUPFAM" id="SSF53041">
    <property type="entry name" value="Resolvase-like"/>
    <property type="match status" value="1"/>
</dbReference>
<feature type="domain" description="Resolvase/invertase-type recombinase catalytic" evidence="2">
    <location>
        <begin position="10"/>
        <end position="162"/>
    </location>
</feature>
<evidence type="ECO:0000313" key="5">
    <source>
        <dbReference type="Proteomes" id="UP000177117"/>
    </source>
</evidence>
<dbReference type="PANTHER" id="PTHR30461:SF23">
    <property type="entry name" value="DNA RECOMBINASE-RELATED"/>
    <property type="match status" value="1"/>
</dbReference>
<dbReference type="Pfam" id="PF07508">
    <property type="entry name" value="Recombinase"/>
    <property type="match status" value="1"/>
</dbReference>
<gene>
    <name evidence="4" type="ORF">A2650_04060</name>
</gene>
<protein>
    <recommendedName>
        <fullName evidence="6">Recombinase domain-containing protein</fullName>
    </recommendedName>
</protein>
<dbReference type="InterPro" id="IPR036162">
    <property type="entry name" value="Resolvase-like_N_sf"/>
</dbReference>
<dbReference type="PANTHER" id="PTHR30461">
    <property type="entry name" value="DNA-INVERTASE FROM LAMBDOID PROPHAGE"/>
    <property type="match status" value="1"/>
</dbReference>
<dbReference type="EMBL" id="MGJD01000016">
    <property type="protein sequence ID" value="OGN00690.1"/>
    <property type="molecule type" value="Genomic_DNA"/>
</dbReference>
<dbReference type="AlphaFoldDB" id="A0A1F8EK08"/>
<evidence type="ECO:0000256" key="1">
    <source>
        <dbReference type="SAM" id="Coils"/>
    </source>
</evidence>